<comment type="caution">
    <text evidence="4">The sequence shown here is derived from an EMBL/GenBank/DDBJ whole genome shotgun (WGS) entry which is preliminary data.</text>
</comment>
<organism evidence="4 5">
    <name type="scientific">[Myrmecia] bisecta</name>
    <dbReference type="NCBI Taxonomy" id="41462"/>
    <lineage>
        <taxon>Eukaryota</taxon>
        <taxon>Viridiplantae</taxon>
        <taxon>Chlorophyta</taxon>
        <taxon>core chlorophytes</taxon>
        <taxon>Trebouxiophyceae</taxon>
        <taxon>Trebouxiales</taxon>
        <taxon>Trebouxiaceae</taxon>
        <taxon>Myrmecia</taxon>
    </lineage>
</organism>
<dbReference type="Proteomes" id="UP001489004">
    <property type="component" value="Unassembled WGS sequence"/>
</dbReference>
<dbReference type="InterPro" id="IPR013658">
    <property type="entry name" value="SGL"/>
</dbReference>
<sequence>MPAPPIWYREFLVVWLCIAAARTASARRELPERALLQAPSTAPQPPSSTCTATAQAFNVLPEPFNRATFPSTENDVMGAAGANGAFGSPNCSFLVVQPEFAAILGSSSQVQILAAKDYAFAHEGAVYLPANNSVFFTSDRLGDTKTANQYVELWKVDLATGATTQLNPVGAEVPMANGATNYLGGILVISQGLGDKGSSLVAMNADGSNSRTILNNYFGLKFNSMNDVVVSRSRTLFFTDPAYGFAQGFRAAPQLGAFVWRLAPASANRQPAPPQLAADGFVRPNGLALSPDETVLYVTDTGALTGEAGAAFNPASPHTIYAFDVRDGTYLLNRRVFALTDSVIPDGLKVDAAGNVYAGTGDGVDVFSPAGTLLATTSGGSESKGKNAWDDPMHPSTWKGNHMGWLVLLGAGAASYSVLKWWAKGQQEEKQAGVLGNDARAAPDRGTARK</sequence>
<reference evidence="4 5" key="1">
    <citation type="journal article" date="2024" name="Nat. Commun.">
        <title>Phylogenomics reveals the evolutionary origins of lichenization in chlorophyte algae.</title>
        <authorList>
            <person name="Puginier C."/>
            <person name="Libourel C."/>
            <person name="Otte J."/>
            <person name="Skaloud P."/>
            <person name="Haon M."/>
            <person name="Grisel S."/>
            <person name="Petersen M."/>
            <person name="Berrin J.G."/>
            <person name="Delaux P.M."/>
            <person name="Dal Grande F."/>
            <person name="Keller J."/>
        </authorList>
    </citation>
    <scope>NUCLEOTIDE SEQUENCE [LARGE SCALE GENOMIC DNA]</scope>
    <source>
        <strain evidence="4 5">SAG 2043</strain>
    </source>
</reference>
<dbReference type="InterPro" id="IPR011042">
    <property type="entry name" value="6-blade_b-propeller_TolB-like"/>
</dbReference>
<feature type="chain" id="PRO_5043418810" description="SMP-30/Gluconolactonase/LRE-like region domain-containing protein" evidence="2">
    <location>
        <begin position="27"/>
        <end position="450"/>
    </location>
</feature>
<dbReference type="SUPFAM" id="SSF63829">
    <property type="entry name" value="Calcium-dependent phosphotriesterase"/>
    <property type="match status" value="1"/>
</dbReference>
<accession>A0AAW1PT22</accession>
<feature type="signal peptide" evidence="2">
    <location>
        <begin position="1"/>
        <end position="26"/>
    </location>
</feature>
<dbReference type="Pfam" id="PF08450">
    <property type="entry name" value="SGL"/>
    <property type="match status" value="1"/>
</dbReference>
<evidence type="ECO:0000313" key="5">
    <source>
        <dbReference type="Proteomes" id="UP001489004"/>
    </source>
</evidence>
<gene>
    <name evidence="4" type="ORF">WJX72_009758</name>
</gene>
<dbReference type="PANTHER" id="PTHR47064:SF2">
    <property type="entry name" value="SMP-30_GLUCONOLACTONASE_LRE-LIKE REGION DOMAIN-CONTAINING PROTEIN-RELATED"/>
    <property type="match status" value="1"/>
</dbReference>
<name>A0AAW1PT22_9CHLO</name>
<dbReference type="EMBL" id="JALJOR010000009">
    <property type="protein sequence ID" value="KAK9811768.1"/>
    <property type="molecule type" value="Genomic_DNA"/>
</dbReference>
<evidence type="ECO:0000256" key="2">
    <source>
        <dbReference type="SAM" id="SignalP"/>
    </source>
</evidence>
<feature type="compositionally biased region" description="Basic and acidic residues" evidence="1">
    <location>
        <begin position="441"/>
        <end position="450"/>
    </location>
</feature>
<protein>
    <recommendedName>
        <fullName evidence="3">SMP-30/Gluconolactonase/LRE-like region domain-containing protein</fullName>
    </recommendedName>
</protein>
<dbReference type="InterPro" id="IPR052988">
    <property type="entry name" value="Oryzine_lactonohydrolase"/>
</dbReference>
<dbReference type="AlphaFoldDB" id="A0AAW1PT22"/>
<proteinExistence type="predicted"/>
<evidence type="ECO:0000313" key="4">
    <source>
        <dbReference type="EMBL" id="KAK9811768.1"/>
    </source>
</evidence>
<evidence type="ECO:0000256" key="1">
    <source>
        <dbReference type="SAM" id="MobiDB-lite"/>
    </source>
</evidence>
<keyword evidence="5" id="KW-1185">Reference proteome</keyword>
<feature type="domain" description="SMP-30/Gluconolactonase/LRE-like region" evidence="3">
    <location>
        <begin position="123"/>
        <end position="376"/>
    </location>
</feature>
<feature type="region of interest" description="Disordered" evidence="1">
    <location>
        <begin position="430"/>
        <end position="450"/>
    </location>
</feature>
<dbReference type="PANTHER" id="PTHR47064">
    <property type="entry name" value="PUTATIVE (AFU_ORTHOLOGUE AFUA_1G08990)-RELATED"/>
    <property type="match status" value="1"/>
</dbReference>
<dbReference type="Gene3D" id="2.120.10.30">
    <property type="entry name" value="TolB, C-terminal domain"/>
    <property type="match status" value="1"/>
</dbReference>
<evidence type="ECO:0000259" key="3">
    <source>
        <dbReference type="Pfam" id="PF08450"/>
    </source>
</evidence>
<keyword evidence="2" id="KW-0732">Signal</keyword>